<accession>A0ABU1JJY6</accession>
<dbReference type="PROSITE" id="PS50931">
    <property type="entry name" value="HTH_LYSR"/>
    <property type="match status" value="1"/>
</dbReference>
<sequence length="312" mass="33982">MRVEKLPPLRALQAFEAVGRRGSVTDAAAELAVSPGAVSQQIRRIEDALGVRLLERSGKGVELTHWGRLYHGEIVQGFDRLRAAQETLTRARTRSGLVVSCLPSVASKWLGHQLFDWQDRHPGAPIHLIGTEVEPRIGADQTDFRITYGDQVRRFDHYAELFTDWIVPACAPALLAGRVIKSPADVLALPLLGIDWDLSPDALPAWPDWARSAGLEAVEARSDLTYSLSGSAIDAAVSGRGVVLGQLAMIADDVAAGRLVIPVDHRIRLPFPYFLAWDRAALAKPFGPEFRSWIVSIAKRQGVLSAPPAATT</sequence>
<dbReference type="InterPro" id="IPR036390">
    <property type="entry name" value="WH_DNA-bd_sf"/>
</dbReference>
<evidence type="ECO:0000256" key="3">
    <source>
        <dbReference type="ARBA" id="ARBA00023125"/>
    </source>
</evidence>
<evidence type="ECO:0000256" key="2">
    <source>
        <dbReference type="ARBA" id="ARBA00023015"/>
    </source>
</evidence>
<dbReference type="SUPFAM" id="SSF53850">
    <property type="entry name" value="Periplasmic binding protein-like II"/>
    <property type="match status" value="1"/>
</dbReference>
<evidence type="ECO:0000259" key="5">
    <source>
        <dbReference type="PROSITE" id="PS50931"/>
    </source>
</evidence>
<keyword evidence="3" id="KW-0238">DNA-binding</keyword>
<keyword evidence="4" id="KW-0804">Transcription</keyword>
<keyword evidence="7" id="KW-1185">Reference proteome</keyword>
<dbReference type="Pfam" id="PF03466">
    <property type="entry name" value="LysR_substrate"/>
    <property type="match status" value="1"/>
</dbReference>
<dbReference type="PANTHER" id="PTHR30537:SF74">
    <property type="entry name" value="HTH-TYPE TRANSCRIPTIONAL REGULATOR TRPI"/>
    <property type="match status" value="1"/>
</dbReference>
<evidence type="ECO:0000256" key="1">
    <source>
        <dbReference type="ARBA" id="ARBA00009437"/>
    </source>
</evidence>
<name>A0ABU1JJY6_9PROT</name>
<dbReference type="PANTHER" id="PTHR30537">
    <property type="entry name" value="HTH-TYPE TRANSCRIPTIONAL REGULATOR"/>
    <property type="match status" value="1"/>
</dbReference>
<dbReference type="Proteomes" id="UP001262410">
    <property type="component" value="Unassembled WGS sequence"/>
</dbReference>
<dbReference type="InterPro" id="IPR005119">
    <property type="entry name" value="LysR_subst-bd"/>
</dbReference>
<proteinExistence type="inferred from homology"/>
<evidence type="ECO:0000313" key="7">
    <source>
        <dbReference type="Proteomes" id="UP001262410"/>
    </source>
</evidence>
<comment type="caution">
    <text evidence="6">The sequence shown here is derived from an EMBL/GenBank/DDBJ whole genome shotgun (WGS) entry which is preliminary data.</text>
</comment>
<feature type="domain" description="HTH lysR-type" evidence="5">
    <location>
        <begin position="7"/>
        <end position="64"/>
    </location>
</feature>
<dbReference type="InterPro" id="IPR000847">
    <property type="entry name" value="LysR_HTH_N"/>
</dbReference>
<gene>
    <name evidence="6" type="ORF">E9232_000383</name>
</gene>
<protein>
    <submittedName>
        <fullName evidence="6">LysR family glycine cleavage system transcriptional activator</fullName>
    </submittedName>
</protein>
<dbReference type="SUPFAM" id="SSF46785">
    <property type="entry name" value="Winged helix' DNA-binding domain"/>
    <property type="match status" value="1"/>
</dbReference>
<reference evidence="6 7" key="1">
    <citation type="submission" date="2023-07" db="EMBL/GenBank/DDBJ databases">
        <title>Sorghum-associated microbial communities from plants grown in Nebraska, USA.</title>
        <authorList>
            <person name="Schachtman D."/>
        </authorList>
    </citation>
    <scope>NUCLEOTIDE SEQUENCE [LARGE SCALE GENOMIC DNA]</scope>
    <source>
        <strain evidence="6 7">584</strain>
    </source>
</reference>
<dbReference type="Gene3D" id="1.10.10.10">
    <property type="entry name" value="Winged helix-like DNA-binding domain superfamily/Winged helix DNA-binding domain"/>
    <property type="match status" value="1"/>
</dbReference>
<dbReference type="InterPro" id="IPR058163">
    <property type="entry name" value="LysR-type_TF_proteobact-type"/>
</dbReference>
<organism evidence="6 7">
    <name type="scientific">Inquilinus ginsengisoli</name>
    <dbReference type="NCBI Taxonomy" id="363840"/>
    <lineage>
        <taxon>Bacteria</taxon>
        <taxon>Pseudomonadati</taxon>
        <taxon>Pseudomonadota</taxon>
        <taxon>Alphaproteobacteria</taxon>
        <taxon>Rhodospirillales</taxon>
        <taxon>Rhodospirillaceae</taxon>
        <taxon>Inquilinus</taxon>
    </lineage>
</organism>
<dbReference type="InterPro" id="IPR036388">
    <property type="entry name" value="WH-like_DNA-bd_sf"/>
</dbReference>
<evidence type="ECO:0000256" key="4">
    <source>
        <dbReference type="ARBA" id="ARBA00023163"/>
    </source>
</evidence>
<evidence type="ECO:0000313" key="6">
    <source>
        <dbReference type="EMBL" id="MDR6287884.1"/>
    </source>
</evidence>
<dbReference type="Gene3D" id="3.40.190.10">
    <property type="entry name" value="Periplasmic binding protein-like II"/>
    <property type="match status" value="2"/>
</dbReference>
<comment type="similarity">
    <text evidence="1">Belongs to the LysR transcriptional regulatory family.</text>
</comment>
<dbReference type="EMBL" id="JAVDPW010000001">
    <property type="protein sequence ID" value="MDR6287884.1"/>
    <property type="molecule type" value="Genomic_DNA"/>
</dbReference>
<keyword evidence="2" id="KW-0805">Transcription regulation</keyword>
<dbReference type="RefSeq" id="WP_309791806.1">
    <property type="nucleotide sequence ID" value="NZ_JAVDPW010000001.1"/>
</dbReference>
<dbReference type="Pfam" id="PF00126">
    <property type="entry name" value="HTH_1"/>
    <property type="match status" value="1"/>
</dbReference>